<accession>A0A2H3E099</accession>
<reference evidence="2" key="1">
    <citation type="journal article" date="2017" name="Nat. Ecol. Evol.">
        <title>Genome expansion and lineage-specific genetic innovations in the forest pathogenic fungi Armillaria.</title>
        <authorList>
            <person name="Sipos G."/>
            <person name="Prasanna A.N."/>
            <person name="Walter M.C."/>
            <person name="O'Connor E."/>
            <person name="Balint B."/>
            <person name="Krizsan K."/>
            <person name="Kiss B."/>
            <person name="Hess J."/>
            <person name="Varga T."/>
            <person name="Slot J."/>
            <person name="Riley R."/>
            <person name="Boka B."/>
            <person name="Rigling D."/>
            <person name="Barry K."/>
            <person name="Lee J."/>
            <person name="Mihaltcheva S."/>
            <person name="LaButti K."/>
            <person name="Lipzen A."/>
            <person name="Waldron R."/>
            <person name="Moloney N.M."/>
            <person name="Sperisen C."/>
            <person name="Kredics L."/>
            <person name="Vagvoelgyi C."/>
            <person name="Patrignani A."/>
            <person name="Fitzpatrick D."/>
            <person name="Nagy I."/>
            <person name="Doyle S."/>
            <person name="Anderson J.B."/>
            <person name="Grigoriev I.V."/>
            <person name="Gueldener U."/>
            <person name="Muensterkoetter M."/>
            <person name="Nagy L.G."/>
        </authorList>
    </citation>
    <scope>NUCLEOTIDE SEQUENCE [LARGE SCALE GENOMIC DNA]</scope>
    <source>
        <strain evidence="2">Ar21-2</strain>
    </source>
</reference>
<sequence length="111" mass="12152">MIKSKGAMCYNTVRKPELDALFLGNVPAGECVDANISDANNTDYAMQEYHLSPNDVRNFTSMRNAADVMDVSASSYNVNLLPINKNIFLVGSSTQVYGGRGLEYSQGLYTI</sequence>
<keyword evidence="2" id="KW-1185">Reference proteome</keyword>
<evidence type="ECO:0000313" key="1">
    <source>
        <dbReference type="EMBL" id="PBK96558.1"/>
    </source>
</evidence>
<dbReference type="EMBL" id="KZ293650">
    <property type="protein sequence ID" value="PBK96558.1"/>
    <property type="molecule type" value="Genomic_DNA"/>
</dbReference>
<evidence type="ECO:0000313" key="2">
    <source>
        <dbReference type="Proteomes" id="UP000217790"/>
    </source>
</evidence>
<dbReference type="Proteomes" id="UP000217790">
    <property type="component" value="Unassembled WGS sequence"/>
</dbReference>
<dbReference type="InParanoid" id="A0A2H3E099"/>
<protein>
    <submittedName>
        <fullName evidence="1">Uncharacterized protein</fullName>
    </submittedName>
</protein>
<organism evidence="1 2">
    <name type="scientific">Armillaria gallica</name>
    <name type="common">Bulbous honey fungus</name>
    <name type="synonym">Armillaria bulbosa</name>
    <dbReference type="NCBI Taxonomy" id="47427"/>
    <lineage>
        <taxon>Eukaryota</taxon>
        <taxon>Fungi</taxon>
        <taxon>Dikarya</taxon>
        <taxon>Basidiomycota</taxon>
        <taxon>Agaricomycotina</taxon>
        <taxon>Agaricomycetes</taxon>
        <taxon>Agaricomycetidae</taxon>
        <taxon>Agaricales</taxon>
        <taxon>Marasmiineae</taxon>
        <taxon>Physalacriaceae</taxon>
        <taxon>Armillaria</taxon>
    </lineage>
</organism>
<name>A0A2H3E099_ARMGA</name>
<dbReference type="OrthoDB" id="10465596at2759"/>
<gene>
    <name evidence="1" type="ORF">ARMGADRAFT_1027587</name>
</gene>
<dbReference type="AlphaFoldDB" id="A0A2H3E099"/>
<proteinExistence type="predicted"/>